<keyword evidence="1" id="KW-0678">Repressor</keyword>
<protein>
    <submittedName>
        <fullName evidence="6">LacI family transcriptional regulator</fullName>
    </submittedName>
</protein>
<dbReference type="SUPFAM" id="SSF47413">
    <property type="entry name" value="lambda repressor-like DNA-binding domains"/>
    <property type="match status" value="1"/>
</dbReference>
<dbReference type="SUPFAM" id="SSF53822">
    <property type="entry name" value="Periplasmic binding protein-like I"/>
    <property type="match status" value="1"/>
</dbReference>
<keyword evidence="3" id="KW-0238">DNA-binding</keyword>
<dbReference type="InterPro" id="IPR028082">
    <property type="entry name" value="Peripla_BP_I"/>
</dbReference>
<keyword evidence="2" id="KW-0805">Transcription regulation</keyword>
<dbReference type="PROSITE" id="PS00356">
    <property type="entry name" value="HTH_LACI_1"/>
    <property type="match status" value="1"/>
</dbReference>
<dbReference type="Gene3D" id="1.10.260.40">
    <property type="entry name" value="lambda repressor-like DNA-binding domains"/>
    <property type="match status" value="1"/>
</dbReference>
<dbReference type="Proteomes" id="UP000292385">
    <property type="component" value="Unassembled WGS sequence"/>
</dbReference>
<name>A0ABY2AAU6_9ACTN</name>
<keyword evidence="7" id="KW-1185">Reference proteome</keyword>
<evidence type="ECO:0000256" key="1">
    <source>
        <dbReference type="ARBA" id="ARBA00022491"/>
    </source>
</evidence>
<keyword evidence="4" id="KW-0804">Transcription</keyword>
<dbReference type="CDD" id="cd06267">
    <property type="entry name" value="PBP1_LacI_sugar_binding-like"/>
    <property type="match status" value="1"/>
</dbReference>
<dbReference type="InterPro" id="IPR046335">
    <property type="entry name" value="LacI/GalR-like_sensor"/>
</dbReference>
<sequence>MKSSGMQIDMHGEEGVSMKRVHIGDVAAHAGVSPTTVSHALSGRRPVSEATRQRILLAVDELGYHPNLVAKSLRIQRTKSVGFLVVDISNPYYPAVVQAVHDGLADQGYVSLIGITYGEAAAEETVLREMVARNVDGIIIQPMSLTPAEIRRIVGPLPLVLISDHEGELHADRVQTNDREGIAAAVRHLNDHGIREAGFISGPEGRSPGTLRLASFRAAAHALGITVAEEWIEHVPFSRAGGLEAGRRLLALPHRPRAIMCANDIIAVGLIDAAREAGLSLPVDLAVIGFDDIDTANLITPHLTTVVNPAREVGAACARALLRRIERGPDGAYTVEALPTHLVRRDSA</sequence>
<dbReference type="SMART" id="SM00354">
    <property type="entry name" value="HTH_LACI"/>
    <property type="match status" value="1"/>
</dbReference>
<organism evidence="6 7">
    <name type="scientific">Kribbella speibonae</name>
    <dbReference type="NCBI Taxonomy" id="1572660"/>
    <lineage>
        <taxon>Bacteria</taxon>
        <taxon>Bacillati</taxon>
        <taxon>Actinomycetota</taxon>
        <taxon>Actinomycetes</taxon>
        <taxon>Propionibacteriales</taxon>
        <taxon>Kribbellaceae</taxon>
        <taxon>Kribbella</taxon>
    </lineage>
</organism>
<dbReference type="Pfam" id="PF00356">
    <property type="entry name" value="LacI"/>
    <property type="match status" value="1"/>
</dbReference>
<evidence type="ECO:0000313" key="7">
    <source>
        <dbReference type="Proteomes" id="UP000292385"/>
    </source>
</evidence>
<comment type="caution">
    <text evidence="6">The sequence shown here is derived from an EMBL/GenBank/DDBJ whole genome shotgun (WGS) entry which is preliminary data.</text>
</comment>
<dbReference type="PANTHER" id="PTHR30146:SF148">
    <property type="entry name" value="HTH-TYPE TRANSCRIPTIONAL REPRESSOR PURR-RELATED"/>
    <property type="match status" value="1"/>
</dbReference>
<evidence type="ECO:0000259" key="5">
    <source>
        <dbReference type="PROSITE" id="PS50932"/>
    </source>
</evidence>
<feature type="domain" description="HTH lacI-type" evidence="5">
    <location>
        <begin position="25"/>
        <end position="75"/>
    </location>
</feature>
<dbReference type="PANTHER" id="PTHR30146">
    <property type="entry name" value="LACI-RELATED TRANSCRIPTIONAL REPRESSOR"/>
    <property type="match status" value="1"/>
</dbReference>
<dbReference type="Gene3D" id="3.40.50.2300">
    <property type="match status" value="2"/>
</dbReference>
<reference evidence="6 7" key="1">
    <citation type="submission" date="2019-02" db="EMBL/GenBank/DDBJ databases">
        <title>Kribbella capetownensis sp. nov. and Kribbella speibonae sp. nov., isolated from soil.</title>
        <authorList>
            <person name="Curtis S.M."/>
            <person name="Norton I."/>
            <person name="Everest G.J."/>
            <person name="Meyers P.R."/>
        </authorList>
    </citation>
    <scope>NUCLEOTIDE SEQUENCE [LARGE SCALE GENOMIC DNA]</scope>
    <source>
        <strain evidence="6 7">SK5</strain>
    </source>
</reference>
<gene>
    <name evidence="6" type="ORF">E0H58_02065</name>
</gene>
<dbReference type="EMBL" id="SJJY01000001">
    <property type="protein sequence ID" value="TCC26824.1"/>
    <property type="molecule type" value="Genomic_DNA"/>
</dbReference>
<dbReference type="InterPro" id="IPR010982">
    <property type="entry name" value="Lambda_DNA-bd_dom_sf"/>
</dbReference>
<accession>A0ABY2AAU6</accession>
<dbReference type="CDD" id="cd01392">
    <property type="entry name" value="HTH_LacI"/>
    <property type="match status" value="1"/>
</dbReference>
<evidence type="ECO:0000313" key="6">
    <source>
        <dbReference type="EMBL" id="TCC26824.1"/>
    </source>
</evidence>
<dbReference type="PROSITE" id="PS50932">
    <property type="entry name" value="HTH_LACI_2"/>
    <property type="match status" value="1"/>
</dbReference>
<evidence type="ECO:0000256" key="2">
    <source>
        <dbReference type="ARBA" id="ARBA00023015"/>
    </source>
</evidence>
<proteinExistence type="predicted"/>
<evidence type="ECO:0000256" key="4">
    <source>
        <dbReference type="ARBA" id="ARBA00023163"/>
    </source>
</evidence>
<dbReference type="Pfam" id="PF13377">
    <property type="entry name" value="Peripla_BP_3"/>
    <property type="match status" value="1"/>
</dbReference>
<evidence type="ECO:0000256" key="3">
    <source>
        <dbReference type="ARBA" id="ARBA00023125"/>
    </source>
</evidence>
<dbReference type="InterPro" id="IPR000843">
    <property type="entry name" value="HTH_LacI"/>
</dbReference>